<dbReference type="Proteomes" id="UP001183817">
    <property type="component" value="Unassembled WGS sequence"/>
</dbReference>
<organism evidence="1 2">
    <name type="scientific">Paeniglutamicibacter sulfureus</name>
    <dbReference type="NCBI Taxonomy" id="43666"/>
    <lineage>
        <taxon>Bacteria</taxon>
        <taxon>Bacillati</taxon>
        <taxon>Actinomycetota</taxon>
        <taxon>Actinomycetes</taxon>
        <taxon>Micrococcales</taxon>
        <taxon>Micrococcaceae</taxon>
        <taxon>Paeniglutamicibacter</taxon>
    </lineage>
</organism>
<dbReference type="EMBL" id="JAVDYI010000001">
    <property type="protein sequence ID" value="MDR7360353.1"/>
    <property type="molecule type" value="Genomic_DNA"/>
</dbReference>
<reference evidence="1 2" key="1">
    <citation type="submission" date="2023-07" db="EMBL/GenBank/DDBJ databases">
        <title>Sequencing the genomes of 1000 actinobacteria strains.</title>
        <authorList>
            <person name="Klenk H.-P."/>
        </authorList>
    </citation>
    <scope>NUCLEOTIDE SEQUENCE [LARGE SCALE GENOMIC DNA]</scope>
    <source>
        <strain evidence="1 2">DSM 20167</strain>
    </source>
</reference>
<evidence type="ECO:0008006" key="3">
    <source>
        <dbReference type="Google" id="ProtNLM"/>
    </source>
</evidence>
<dbReference type="RefSeq" id="WP_310293189.1">
    <property type="nucleotide sequence ID" value="NZ_BAAAWO010000001.1"/>
</dbReference>
<name>A0ABU2BNX5_9MICC</name>
<evidence type="ECO:0000313" key="2">
    <source>
        <dbReference type="Proteomes" id="UP001183817"/>
    </source>
</evidence>
<comment type="caution">
    <text evidence="1">The sequence shown here is derived from an EMBL/GenBank/DDBJ whole genome shotgun (WGS) entry which is preliminary data.</text>
</comment>
<protein>
    <recommendedName>
        <fullName evidence="3">DUF222 domain-containing protein</fullName>
    </recommendedName>
</protein>
<proteinExistence type="predicted"/>
<evidence type="ECO:0000313" key="1">
    <source>
        <dbReference type="EMBL" id="MDR7360353.1"/>
    </source>
</evidence>
<accession>A0ABU2BNX5</accession>
<gene>
    <name evidence="1" type="ORF">J2S64_004044</name>
</gene>
<keyword evidence="2" id="KW-1185">Reference proteome</keyword>
<sequence>MNDFRGVSHQTLSNYLNEHFLGSEGGVNAFRAAADTWKGTAHEAALLSLCRQVMADREDLRSLIDRLGYEGHPLKITFTHVVRLVGRVNPVNLLRRRQAGLAQVELDVLTGMLSAKLAMWETLLLVATKDPRFDAALLRDLQARATDQINQVRGIIEATWEERFFAG</sequence>